<proteinExistence type="inferred from homology"/>
<accession>A0A1W2H0K9</accession>
<dbReference type="EMBL" id="LT838813">
    <property type="protein sequence ID" value="SMD42168.1"/>
    <property type="molecule type" value="Genomic_DNA"/>
</dbReference>
<keyword evidence="2 3" id="KW-0479">Metal-binding</keyword>
<evidence type="ECO:0000313" key="5">
    <source>
        <dbReference type="EMBL" id="SMD42168.1"/>
    </source>
</evidence>
<feature type="chain" id="PRO_5013252690" evidence="4">
    <location>
        <begin position="27"/>
        <end position="176"/>
    </location>
</feature>
<dbReference type="STRING" id="758820.SAMN00777080_0705"/>
<feature type="signal peptide" evidence="4">
    <location>
        <begin position="1"/>
        <end position="26"/>
    </location>
</feature>
<sequence>MEKLKKNFAIALGMMAFLFVQNISYAQNNMAEFVAKWENGKQFTLEVVDKMPDNLLAYKPHETAMSFTEQIVHLSAAMAGMSQRFLNGDKPSFDLSAKPTSKAELKAFVANCYDYVKATASKLSDAQMGETVDVFGTSATRRQALALIDDHTTHHRGAAISYIRSNGIEPPRFRAM</sequence>
<evidence type="ECO:0000256" key="4">
    <source>
        <dbReference type="SAM" id="SignalP"/>
    </source>
</evidence>
<dbReference type="RefSeq" id="WP_084119001.1">
    <property type="nucleotide sequence ID" value="NZ_LT838813.1"/>
</dbReference>
<dbReference type="InterPro" id="IPR034660">
    <property type="entry name" value="DinB/YfiT-like"/>
</dbReference>
<evidence type="ECO:0000256" key="3">
    <source>
        <dbReference type="PIRSR" id="PIRSR607837-1"/>
    </source>
</evidence>
<dbReference type="OrthoDB" id="119432at2"/>
<gene>
    <name evidence="5" type="ORF">SAMN00777080_0705</name>
</gene>
<protein>
    <submittedName>
        <fullName evidence="5">Uncharacterized damage-inducible protein DinB (Forms a four-helix bundle)</fullName>
    </submittedName>
</protein>
<feature type="binding site" evidence="3">
    <location>
        <position position="155"/>
    </location>
    <ligand>
        <name>a divalent metal cation</name>
        <dbReference type="ChEBI" id="CHEBI:60240"/>
    </ligand>
</feature>
<dbReference type="Gene3D" id="1.20.120.450">
    <property type="entry name" value="dinb family like domain"/>
    <property type="match status" value="1"/>
</dbReference>
<evidence type="ECO:0000256" key="1">
    <source>
        <dbReference type="ARBA" id="ARBA00008635"/>
    </source>
</evidence>
<evidence type="ECO:0000256" key="2">
    <source>
        <dbReference type="ARBA" id="ARBA00022723"/>
    </source>
</evidence>
<dbReference type="GO" id="GO:0046872">
    <property type="term" value="F:metal ion binding"/>
    <property type="evidence" value="ECO:0007669"/>
    <property type="project" value="UniProtKB-KW"/>
</dbReference>
<comment type="similarity">
    <text evidence="1">Belongs to the DinB family.</text>
</comment>
<dbReference type="InterPro" id="IPR007837">
    <property type="entry name" value="DinB"/>
</dbReference>
<organism evidence="5 6">
    <name type="scientific">Aquiflexum balticum DSM 16537</name>
    <dbReference type="NCBI Taxonomy" id="758820"/>
    <lineage>
        <taxon>Bacteria</taxon>
        <taxon>Pseudomonadati</taxon>
        <taxon>Bacteroidota</taxon>
        <taxon>Cytophagia</taxon>
        <taxon>Cytophagales</taxon>
        <taxon>Cyclobacteriaceae</taxon>
        <taxon>Aquiflexum</taxon>
    </lineage>
</organism>
<feature type="binding site" evidence="3">
    <location>
        <position position="151"/>
    </location>
    <ligand>
        <name>a divalent metal cation</name>
        <dbReference type="ChEBI" id="CHEBI:60240"/>
    </ligand>
</feature>
<dbReference type="SUPFAM" id="SSF109854">
    <property type="entry name" value="DinB/YfiT-like putative metalloenzymes"/>
    <property type="match status" value="1"/>
</dbReference>
<feature type="binding site" evidence="3">
    <location>
        <position position="73"/>
    </location>
    <ligand>
        <name>a divalent metal cation</name>
        <dbReference type="ChEBI" id="CHEBI:60240"/>
    </ligand>
</feature>
<dbReference type="Pfam" id="PF05163">
    <property type="entry name" value="DinB"/>
    <property type="match status" value="1"/>
</dbReference>
<dbReference type="Proteomes" id="UP000192333">
    <property type="component" value="Chromosome I"/>
</dbReference>
<evidence type="ECO:0000313" key="6">
    <source>
        <dbReference type="Proteomes" id="UP000192333"/>
    </source>
</evidence>
<keyword evidence="4" id="KW-0732">Signal</keyword>
<dbReference type="AlphaFoldDB" id="A0A1W2H0K9"/>
<reference evidence="6" key="1">
    <citation type="submission" date="2017-04" db="EMBL/GenBank/DDBJ databases">
        <authorList>
            <person name="Varghese N."/>
            <person name="Submissions S."/>
        </authorList>
    </citation>
    <scope>NUCLEOTIDE SEQUENCE [LARGE SCALE GENOMIC DNA]</scope>
    <source>
        <strain evidence="6">DSM 16537</strain>
    </source>
</reference>
<keyword evidence="6" id="KW-1185">Reference proteome</keyword>
<name>A0A1W2H0K9_9BACT</name>